<evidence type="ECO:0000256" key="3">
    <source>
        <dbReference type="ARBA" id="ARBA00022884"/>
    </source>
</evidence>
<dbReference type="PROSITE" id="PS50102">
    <property type="entry name" value="RRM"/>
    <property type="match status" value="1"/>
</dbReference>
<dbReference type="InterPro" id="IPR034215">
    <property type="entry name" value="RBM42_RRM"/>
</dbReference>
<dbReference type="GO" id="GO:0003729">
    <property type="term" value="F:mRNA binding"/>
    <property type="evidence" value="ECO:0007669"/>
    <property type="project" value="InterPro"/>
</dbReference>
<evidence type="ECO:0000256" key="5">
    <source>
        <dbReference type="PROSITE-ProRule" id="PRU00176"/>
    </source>
</evidence>
<dbReference type="Gene3D" id="3.30.70.330">
    <property type="match status" value="1"/>
</dbReference>
<keyword evidence="8" id="KW-1185">Reference proteome</keyword>
<feature type="region of interest" description="Disordered" evidence="6">
    <location>
        <begin position="105"/>
        <end position="144"/>
    </location>
</feature>
<evidence type="ECO:0000313" key="7">
    <source>
        <dbReference type="EMBL" id="CAF2887777.1"/>
    </source>
</evidence>
<evidence type="ECO:0000256" key="6">
    <source>
        <dbReference type="SAM" id="MobiDB-lite"/>
    </source>
</evidence>
<dbReference type="InterPro" id="IPR000504">
    <property type="entry name" value="RRM_dom"/>
</dbReference>
<feature type="compositionally biased region" description="Polar residues" evidence="6">
    <location>
        <begin position="122"/>
        <end position="132"/>
    </location>
</feature>
<evidence type="ECO:0000313" key="8">
    <source>
        <dbReference type="Proteomes" id="UP000675881"/>
    </source>
</evidence>
<keyword evidence="3 5" id="KW-0694">RNA-binding</keyword>
<dbReference type="InterPro" id="IPR035979">
    <property type="entry name" value="RBD_domain_sf"/>
</dbReference>
<evidence type="ECO:0000256" key="2">
    <source>
        <dbReference type="ARBA" id="ARBA00015192"/>
    </source>
</evidence>
<dbReference type="Proteomes" id="UP000675881">
    <property type="component" value="Chromosome 3"/>
</dbReference>
<dbReference type="SMART" id="SM00360">
    <property type="entry name" value="RRM"/>
    <property type="match status" value="1"/>
</dbReference>
<comment type="similarity">
    <text evidence="1">Belongs to the RRM RBM42 family.</text>
</comment>
<dbReference type="PANTHER" id="PTHR47640:SF11">
    <property type="entry name" value="RNA-BINDING PROTEIN 42"/>
    <property type="match status" value="1"/>
</dbReference>
<dbReference type="SUPFAM" id="SSF54928">
    <property type="entry name" value="RNA-binding domain, RBD"/>
    <property type="match status" value="1"/>
</dbReference>
<accession>A0A7R8H6Q4</accession>
<reference evidence="7" key="1">
    <citation type="submission" date="2021-02" db="EMBL/GenBank/DDBJ databases">
        <authorList>
            <person name="Bekaert M."/>
        </authorList>
    </citation>
    <scope>NUCLEOTIDE SEQUENCE</scope>
    <source>
        <strain evidence="7">IoA-00</strain>
    </source>
</reference>
<dbReference type="InterPro" id="IPR050825">
    <property type="entry name" value="RBM42_RBP45_47-like"/>
</dbReference>
<dbReference type="EMBL" id="HG994582">
    <property type="protein sequence ID" value="CAF2887777.1"/>
    <property type="molecule type" value="Genomic_DNA"/>
</dbReference>
<dbReference type="CDD" id="cd12383">
    <property type="entry name" value="RRM_RBM42"/>
    <property type="match status" value="1"/>
</dbReference>
<gene>
    <name evidence="7" type="ORF">LSAA_8154</name>
</gene>
<organism evidence="7 8">
    <name type="scientific">Lepeophtheirus salmonis</name>
    <name type="common">Salmon louse</name>
    <name type="synonym">Caligus salmonis</name>
    <dbReference type="NCBI Taxonomy" id="72036"/>
    <lineage>
        <taxon>Eukaryota</taxon>
        <taxon>Metazoa</taxon>
        <taxon>Ecdysozoa</taxon>
        <taxon>Arthropoda</taxon>
        <taxon>Crustacea</taxon>
        <taxon>Multicrustacea</taxon>
        <taxon>Hexanauplia</taxon>
        <taxon>Copepoda</taxon>
        <taxon>Siphonostomatoida</taxon>
        <taxon>Caligidae</taxon>
        <taxon>Lepeophtheirus</taxon>
    </lineage>
</organism>
<proteinExistence type="inferred from homology"/>
<name>A0A7R8H6Q4_LEPSM</name>
<dbReference type="Pfam" id="PF00076">
    <property type="entry name" value="RRM_1"/>
    <property type="match status" value="1"/>
</dbReference>
<dbReference type="AlphaFoldDB" id="A0A7R8H6Q4"/>
<dbReference type="InterPro" id="IPR012677">
    <property type="entry name" value="Nucleotide-bd_a/b_plait_sf"/>
</dbReference>
<dbReference type="OrthoDB" id="1749473at2759"/>
<evidence type="ECO:0000256" key="4">
    <source>
        <dbReference type="ARBA" id="ARBA00030574"/>
    </source>
</evidence>
<evidence type="ECO:0000256" key="1">
    <source>
        <dbReference type="ARBA" id="ARBA00007408"/>
    </source>
</evidence>
<feature type="region of interest" description="Disordered" evidence="6">
    <location>
        <begin position="55"/>
        <end position="79"/>
    </location>
</feature>
<sequence length="276" mass="31638">MAFNFEEEMSRFEAEINRTSTISAAAKVNFVPPATRVTKKDEEDVFNTLLKYEKEIQQEKNHTSKPSKKSRSSGLMKPTAVTAQEISTKAKQVLEEKAKVVKPKILVKKNPGPQASSSSSSLGTASHGNTSEESNKKNRKPKKIVRVGGGQLWEDESLKDWERNDYRIFCGDLGNDVTDEVLSRTFSRYSSFMKAKVIRDKRSNKTKGYGFVSFRDPQDFTRAMREMNGKYVGSRPIKMRKKSNWKDRNLEIVKHKQKQKQAMGYKCFLNPFWRAC</sequence>
<dbReference type="PANTHER" id="PTHR47640">
    <property type="entry name" value="TRNA SELENOCYSTEINE 1-ASSOCIATED PROTEIN 1-RELATED-RELATED"/>
    <property type="match status" value="1"/>
</dbReference>
<protein>
    <recommendedName>
        <fullName evidence="2">RNA-binding protein 42</fullName>
    </recommendedName>
    <alternativeName>
        <fullName evidence="4">RNA-binding motif protein 42</fullName>
    </alternativeName>
</protein>